<dbReference type="Proteomes" id="UP000325313">
    <property type="component" value="Unassembled WGS sequence"/>
</dbReference>
<organism evidence="2 3">
    <name type="scientific">Puccinia graminis f. sp. tritici</name>
    <dbReference type="NCBI Taxonomy" id="56615"/>
    <lineage>
        <taxon>Eukaryota</taxon>
        <taxon>Fungi</taxon>
        <taxon>Dikarya</taxon>
        <taxon>Basidiomycota</taxon>
        <taxon>Pucciniomycotina</taxon>
        <taxon>Pucciniomycetes</taxon>
        <taxon>Pucciniales</taxon>
        <taxon>Pucciniaceae</taxon>
        <taxon>Puccinia</taxon>
    </lineage>
</organism>
<dbReference type="EMBL" id="VDEP01000243">
    <property type="protein sequence ID" value="KAA1120569.1"/>
    <property type="molecule type" value="Genomic_DNA"/>
</dbReference>
<feature type="region of interest" description="Disordered" evidence="1">
    <location>
        <begin position="73"/>
        <end position="107"/>
    </location>
</feature>
<name>A0A5B0R5B2_PUCGR</name>
<evidence type="ECO:0000313" key="2">
    <source>
        <dbReference type="EMBL" id="KAA1120569.1"/>
    </source>
</evidence>
<sequence>MPHLAKFCQHHSRLSYVHANPTRLHSDSNKDLALTTTTSHTPNCTPLSYAKLLLTPMAMSTGFSHHTIIVGSTQQPGRVGSRSSHHLIDQQQARRSEPTSNSRWTHSCSSHRSRITHISSFHCSYSRTKLPIVIISSSSVSLDNKNIDHLSQH</sequence>
<proteinExistence type="predicted"/>
<dbReference type="AlphaFoldDB" id="A0A5B0R5B2"/>
<protein>
    <submittedName>
        <fullName evidence="2">Uncharacterized protein</fullName>
    </submittedName>
</protein>
<gene>
    <name evidence="2" type="ORF">PGTUg99_022078</name>
</gene>
<feature type="compositionally biased region" description="Basic and acidic residues" evidence="1">
    <location>
        <begin position="86"/>
        <end position="97"/>
    </location>
</feature>
<evidence type="ECO:0000256" key="1">
    <source>
        <dbReference type="SAM" id="MobiDB-lite"/>
    </source>
</evidence>
<reference evidence="2 3" key="1">
    <citation type="submission" date="2019-05" db="EMBL/GenBank/DDBJ databases">
        <title>Emergence of the Ug99 lineage of the wheat stem rust pathogen through somatic hybridization.</title>
        <authorList>
            <person name="Li F."/>
            <person name="Upadhyaya N.M."/>
            <person name="Sperschneider J."/>
            <person name="Matny O."/>
            <person name="Nguyen-Phuc H."/>
            <person name="Mago R."/>
            <person name="Raley C."/>
            <person name="Miller M.E."/>
            <person name="Silverstein K.A.T."/>
            <person name="Henningsen E."/>
            <person name="Hirsch C.D."/>
            <person name="Visser B."/>
            <person name="Pretorius Z.A."/>
            <person name="Steffenson B.J."/>
            <person name="Schwessinger B."/>
            <person name="Dodds P.N."/>
            <person name="Figueroa M."/>
        </authorList>
    </citation>
    <scope>NUCLEOTIDE SEQUENCE [LARGE SCALE GENOMIC DNA]</scope>
    <source>
        <strain evidence="2 3">Ug99</strain>
    </source>
</reference>
<accession>A0A5B0R5B2</accession>
<comment type="caution">
    <text evidence="2">The sequence shown here is derived from an EMBL/GenBank/DDBJ whole genome shotgun (WGS) entry which is preliminary data.</text>
</comment>
<evidence type="ECO:0000313" key="3">
    <source>
        <dbReference type="Proteomes" id="UP000325313"/>
    </source>
</evidence>